<dbReference type="AlphaFoldDB" id="A0A2M9QA45"/>
<dbReference type="RefSeq" id="WP_100542204.1">
    <property type="nucleotide sequence ID" value="NZ_PHQY01000322.1"/>
</dbReference>
<dbReference type="EMBL" id="PHQY01000322">
    <property type="protein sequence ID" value="PJO44915.1"/>
    <property type="molecule type" value="Genomic_DNA"/>
</dbReference>
<reference evidence="1 2" key="1">
    <citation type="submission" date="2017-11" db="EMBL/GenBank/DDBJ databases">
        <title>Bacterial isolate from king chilli rhizosphere.</title>
        <authorList>
            <person name="Takhelmayum P."/>
            <person name="Sarangthem I."/>
        </authorList>
    </citation>
    <scope>NUCLEOTIDE SEQUENCE [LARGE SCALE GENOMIC DNA]</scope>
    <source>
        <strain evidence="2">t26</strain>
    </source>
</reference>
<sequence>MTIAQDKWIVILLEEMNEHRDLTHVVSDEAFRYPKPYEGDLYLVGHDINGDIHFLLVDKKDNDEVELRVIEDEYLFEKLLAYYRNEERIPSSEADEKLRLKMGESFSADSCSHLKQQFMAKLPMTRFP</sequence>
<evidence type="ECO:0000313" key="2">
    <source>
        <dbReference type="Proteomes" id="UP000232101"/>
    </source>
</evidence>
<gene>
    <name evidence="1" type="ORF">CWD94_04305</name>
</gene>
<organism evidence="1 2">
    <name type="scientific">Lysinibacillus xylanilyticus</name>
    <dbReference type="NCBI Taxonomy" id="582475"/>
    <lineage>
        <taxon>Bacteria</taxon>
        <taxon>Bacillati</taxon>
        <taxon>Bacillota</taxon>
        <taxon>Bacilli</taxon>
        <taxon>Bacillales</taxon>
        <taxon>Bacillaceae</taxon>
        <taxon>Lysinibacillus</taxon>
    </lineage>
</organism>
<accession>A0A2M9QA45</accession>
<comment type="caution">
    <text evidence="1">The sequence shown here is derived from an EMBL/GenBank/DDBJ whole genome shotgun (WGS) entry which is preliminary data.</text>
</comment>
<dbReference type="Proteomes" id="UP000232101">
    <property type="component" value="Unassembled WGS sequence"/>
</dbReference>
<name>A0A2M9QA45_9BACI</name>
<proteinExistence type="predicted"/>
<protein>
    <submittedName>
        <fullName evidence="1">Uncharacterized protein</fullName>
    </submittedName>
</protein>
<evidence type="ECO:0000313" key="1">
    <source>
        <dbReference type="EMBL" id="PJO44915.1"/>
    </source>
</evidence>